<feature type="region of interest" description="Disordered" evidence="1">
    <location>
        <begin position="21"/>
        <end position="42"/>
    </location>
</feature>
<evidence type="ECO:0000256" key="1">
    <source>
        <dbReference type="SAM" id="MobiDB-lite"/>
    </source>
</evidence>
<dbReference type="Proteomes" id="UP000011080">
    <property type="component" value="Unassembled WGS sequence"/>
</dbReference>
<evidence type="ECO:0000313" key="3">
    <source>
        <dbReference type="Proteomes" id="UP000011080"/>
    </source>
</evidence>
<dbReference type="EMBL" id="JH882094">
    <property type="protein sequence ID" value="ELR50904.1"/>
    <property type="molecule type" value="Genomic_DNA"/>
</dbReference>
<gene>
    <name evidence="2" type="ORF">M91_13667</name>
</gene>
<sequence>QRSLCESERARVRAARKHGLVWAPRQSPPEDWHLPLPEDKDG</sequence>
<feature type="non-terminal residue" evidence="2">
    <location>
        <position position="1"/>
    </location>
</feature>
<organism evidence="2 3">
    <name type="scientific">Bos mutus</name>
    <name type="common">wild yak</name>
    <dbReference type="NCBI Taxonomy" id="72004"/>
    <lineage>
        <taxon>Eukaryota</taxon>
        <taxon>Metazoa</taxon>
        <taxon>Chordata</taxon>
        <taxon>Craniata</taxon>
        <taxon>Vertebrata</taxon>
        <taxon>Euteleostomi</taxon>
        <taxon>Mammalia</taxon>
        <taxon>Eutheria</taxon>
        <taxon>Laurasiatheria</taxon>
        <taxon>Artiodactyla</taxon>
        <taxon>Ruminantia</taxon>
        <taxon>Pecora</taxon>
        <taxon>Bovidae</taxon>
        <taxon>Bovinae</taxon>
        <taxon>Bos</taxon>
    </lineage>
</organism>
<name>L8I5U2_9CETA</name>
<evidence type="ECO:0000313" key="2">
    <source>
        <dbReference type="EMBL" id="ELR50904.1"/>
    </source>
</evidence>
<feature type="compositionally biased region" description="Basic and acidic residues" evidence="1">
    <location>
        <begin position="28"/>
        <end position="42"/>
    </location>
</feature>
<reference evidence="2 3" key="1">
    <citation type="journal article" date="2012" name="Nat. Genet.">
        <title>The yak genome and adaptation to life at high altitude.</title>
        <authorList>
            <person name="Qiu Q."/>
            <person name="Zhang G."/>
            <person name="Ma T."/>
            <person name="Qian W."/>
            <person name="Wang J."/>
            <person name="Ye Z."/>
            <person name="Cao C."/>
            <person name="Hu Q."/>
            <person name="Kim J."/>
            <person name="Larkin D.M."/>
            <person name="Auvil L."/>
            <person name="Capitanu B."/>
            <person name="Ma J."/>
            <person name="Lewin H.A."/>
            <person name="Qian X."/>
            <person name="Lang Y."/>
            <person name="Zhou R."/>
            <person name="Wang L."/>
            <person name="Wang K."/>
            <person name="Xia J."/>
            <person name="Liao S."/>
            <person name="Pan S."/>
            <person name="Lu X."/>
            <person name="Hou H."/>
            <person name="Wang Y."/>
            <person name="Zang X."/>
            <person name="Yin Y."/>
            <person name="Ma H."/>
            <person name="Zhang J."/>
            <person name="Wang Z."/>
            <person name="Zhang Y."/>
            <person name="Zhang D."/>
            <person name="Yonezawa T."/>
            <person name="Hasegawa M."/>
            <person name="Zhong Y."/>
            <person name="Liu W."/>
            <person name="Zhang Y."/>
            <person name="Huang Z."/>
            <person name="Zhang S."/>
            <person name="Long R."/>
            <person name="Yang H."/>
            <person name="Wang J."/>
            <person name="Lenstra J.A."/>
            <person name="Cooper D.N."/>
            <person name="Wu Y."/>
            <person name="Wang J."/>
            <person name="Shi P."/>
            <person name="Wang J."/>
            <person name="Liu J."/>
        </authorList>
    </citation>
    <scope>NUCLEOTIDE SEQUENCE [LARGE SCALE GENOMIC DNA]</scope>
    <source>
        <strain evidence="3">yakQH1</strain>
    </source>
</reference>
<proteinExistence type="predicted"/>
<dbReference type="AlphaFoldDB" id="L8I5U2"/>
<protein>
    <submittedName>
        <fullName evidence="2">Uncharacterized protein</fullName>
    </submittedName>
</protein>
<accession>L8I5U2</accession>